<organism evidence="2 3">
    <name type="scientific">Sporomusa malonica</name>
    <dbReference type="NCBI Taxonomy" id="112901"/>
    <lineage>
        <taxon>Bacteria</taxon>
        <taxon>Bacillati</taxon>
        <taxon>Bacillota</taxon>
        <taxon>Negativicutes</taxon>
        <taxon>Selenomonadales</taxon>
        <taxon>Sporomusaceae</taxon>
        <taxon>Sporomusa</taxon>
    </lineage>
</organism>
<protein>
    <submittedName>
        <fullName evidence="2">Cupin domain protein</fullName>
    </submittedName>
</protein>
<keyword evidence="3" id="KW-1185">Reference proteome</keyword>
<dbReference type="RefSeq" id="WP_217805883.1">
    <property type="nucleotide sequence ID" value="NZ_CP155572.1"/>
</dbReference>
<evidence type="ECO:0000313" key="2">
    <source>
        <dbReference type="EMBL" id="SMC49212.1"/>
    </source>
</evidence>
<dbReference type="Pfam" id="PF07883">
    <property type="entry name" value="Cupin_2"/>
    <property type="match status" value="1"/>
</dbReference>
<dbReference type="InterPro" id="IPR013096">
    <property type="entry name" value="Cupin_2"/>
</dbReference>
<dbReference type="STRING" id="112901.SAMN04488500_10441"/>
<dbReference type="AlphaFoldDB" id="A0A1W1ZLW5"/>
<reference evidence="2 3" key="1">
    <citation type="submission" date="2017-04" db="EMBL/GenBank/DDBJ databases">
        <authorList>
            <person name="Afonso C.L."/>
            <person name="Miller P.J."/>
            <person name="Scott M.A."/>
            <person name="Spackman E."/>
            <person name="Goraichik I."/>
            <person name="Dimitrov K.M."/>
            <person name="Suarez D.L."/>
            <person name="Swayne D.E."/>
        </authorList>
    </citation>
    <scope>NUCLEOTIDE SEQUENCE [LARGE SCALE GENOMIC DNA]</scope>
    <source>
        <strain evidence="2 3">DSM 5090</strain>
    </source>
</reference>
<evidence type="ECO:0000259" key="1">
    <source>
        <dbReference type="Pfam" id="PF07883"/>
    </source>
</evidence>
<evidence type="ECO:0000313" key="3">
    <source>
        <dbReference type="Proteomes" id="UP000192738"/>
    </source>
</evidence>
<dbReference type="InterPro" id="IPR011051">
    <property type="entry name" value="RmlC_Cupin_sf"/>
</dbReference>
<feature type="domain" description="Cupin type-2" evidence="1">
    <location>
        <begin position="56"/>
        <end position="118"/>
    </location>
</feature>
<dbReference type="EMBL" id="FWXI01000004">
    <property type="protein sequence ID" value="SMC49212.1"/>
    <property type="molecule type" value="Genomic_DNA"/>
</dbReference>
<dbReference type="Proteomes" id="UP000192738">
    <property type="component" value="Unassembled WGS sequence"/>
</dbReference>
<accession>A0A1W1ZLW5</accession>
<gene>
    <name evidence="2" type="ORF">SAMN04488500_10441</name>
</gene>
<dbReference type="InterPro" id="IPR014710">
    <property type="entry name" value="RmlC-like_jellyroll"/>
</dbReference>
<dbReference type="Gene3D" id="2.60.120.10">
    <property type="entry name" value="Jelly Rolls"/>
    <property type="match status" value="1"/>
</dbReference>
<proteinExistence type="predicted"/>
<sequence>MTTGILEAIQEEMVFGTSDEIKVRDLTWYDHPTFLGVSLKHLITAKNTDGKFSSHLVRVNSGCEIGKHIHEGKWELHEVIKGHGRCIIESKEVNYRAGVAAVIPPDIPHIVKAGEEDLYILAKFIPALV</sequence>
<name>A0A1W1ZLW5_9FIRM</name>
<dbReference type="SUPFAM" id="SSF51182">
    <property type="entry name" value="RmlC-like cupins"/>
    <property type="match status" value="1"/>
</dbReference>